<proteinExistence type="predicted"/>
<dbReference type="AlphaFoldDB" id="A0A9D4L5U2"/>
<evidence type="ECO:0000313" key="1">
    <source>
        <dbReference type="EMBL" id="KAH3852126.1"/>
    </source>
</evidence>
<name>A0A9D4L5U2_DREPO</name>
<gene>
    <name evidence="1" type="ORF">DPMN_094624</name>
</gene>
<sequence length="73" mass="8530">MEKAFLCRKALASLGIIAKDFPKATVVTTQCHKHQRKIMKKFHAPAQDVNRNHLLWQRLYLMALMVLKTIWTP</sequence>
<keyword evidence="2" id="KW-1185">Reference proteome</keyword>
<organism evidence="1 2">
    <name type="scientific">Dreissena polymorpha</name>
    <name type="common">Zebra mussel</name>
    <name type="synonym">Mytilus polymorpha</name>
    <dbReference type="NCBI Taxonomy" id="45954"/>
    <lineage>
        <taxon>Eukaryota</taxon>
        <taxon>Metazoa</taxon>
        <taxon>Spiralia</taxon>
        <taxon>Lophotrochozoa</taxon>
        <taxon>Mollusca</taxon>
        <taxon>Bivalvia</taxon>
        <taxon>Autobranchia</taxon>
        <taxon>Heteroconchia</taxon>
        <taxon>Euheterodonta</taxon>
        <taxon>Imparidentia</taxon>
        <taxon>Neoheterodontei</taxon>
        <taxon>Myida</taxon>
        <taxon>Dreissenoidea</taxon>
        <taxon>Dreissenidae</taxon>
        <taxon>Dreissena</taxon>
    </lineage>
</organism>
<protein>
    <submittedName>
        <fullName evidence="1">Uncharacterized protein</fullName>
    </submittedName>
</protein>
<reference evidence="1" key="2">
    <citation type="submission" date="2020-11" db="EMBL/GenBank/DDBJ databases">
        <authorList>
            <person name="McCartney M.A."/>
            <person name="Auch B."/>
            <person name="Kono T."/>
            <person name="Mallez S."/>
            <person name="Becker A."/>
            <person name="Gohl D.M."/>
            <person name="Silverstein K.A.T."/>
            <person name="Koren S."/>
            <person name="Bechman K.B."/>
            <person name="Herman A."/>
            <person name="Abrahante J.E."/>
            <person name="Garbe J."/>
        </authorList>
    </citation>
    <scope>NUCLEOTIDE SEQUENCE</scope>
    <source>
        <strain evidence="1">Duluth1</strain>
        <tissue evidence="1">Whole animal</tissue>
    </source>
</reference>
<accession>A0A9D4L5U2</accession>
<reference evidence="1" key="1">
    <citation type="journal article" date="2019" name="bioRxiv">
        <title>The Genome of the Zebra Mussel, Dreissena polymorpha: A Resource for Invasive Species Research.</title>
        <authorList>
            <person name="McCartney M.A."/>
            <person name="Auch B."/>
            <person name="Kono T."/>
            <person name="Mallez S."/>
            <person name="Zhang Y."/>
            <person name="Obille A."/>
            <person name="Becker A."/>
            <person name="Abrahante J.E."/>
            <person name="Garbe J."/>
            <person name="Badalamenti J.P."/>
            <person name="Herman A."/>
            <person name="Mangelson H."/>
            <person name="Liachko I."/>
            <person name="Sullivan S."/>
            <person name="Sone E.D."/>
            <person name="Koren S."/>
            <person name="Silverstein K.A.T."/>
            <person name="Beckman K.B."/>
            <person name="Gohl D.M."/>
        </authorList>
    </citation>
    <scope>NUCLEOTIDE SEQUENCE</scope>
    <source>
        <strain evidence="1">Duluth1</strain>
        <tissue evidence="1">Whole animal</tissue>
    </source>
</reference>
<comment type="caution">
    <text evidence="1">The sequence shown here is derived from an EMBL/GenBank/DDBJ whole genome shotgun (WGS) entry which is preliminary data.</text>
</comment>
<dbReference type="Proteomes" id="UP000828390">
    <property type="component" value="Unassembled WGS sequence"/>
</dbReference>
<dbReference type="EMBL" id="JAIWYP010000003">
    <property type="protein sequence ID" value="KAH3852126.1"/>
    <property type="molecule type" value="Genomic_DNA"/>
</dbReference>
<evidence type="ECO:0000313" key="2">
    <source>
        <dbReference type="Proteomes" id="UP000828390"/>
    </source>
</evidence>